<reference evidence="3 4" key="2">
    <citation type="journal article" date="2007" name="PLoS Biol.">
        <title>Principles of genome evolution in the Drosophila melanogaster species group.</title>
        <authorList>
            <person name="Ranz J.M."/>
            <person name="Maurin D."/>
            <person name="Chan Y.S."/>
            <person name="von Grotthuss M."/>
            <person name="Hillier L.W."/>
            <person name="Roote J."/>
            <person name="Ashburner M."/>
            <person name="Bergman C.M."/>
        </authorList>
    </citation>
    <scope>NUCLEOTIDE SEQUENCE [LARGE SCALE GENOMIC DNA]</scope>
    <source>
        <strain evidence="4">Tai18E2 / Tucson 14021-0261.01</strain>
    </source>
</reference>
<organism evidence="3 4">
    <name type="scientific">Drosophila yakuba</name>
    <name type="common">Fruit fly</name>
    <dbReference type="NCBI Taxonomy" id="7245"/>
    <lineage>
        <taxon>Eukaryota</taxon>
        <taxon>Metazoa</taxon>
        <taxon>Ecdysozoa</taxon>
        <taxon>Arthropoda</taxon>
        <taxon>Hexapoda</taxon>
        <taxon>Insecta</taxon>
        <taxon>Pterygota</taxon>
        <taxon>Neoptera</taxon>
        <taxon>Endopterygota</taxon>
        <taxon>Diptera</taxon>
        <taxon>Brachycera</taxon>
        <taxon>Muscomorpha</taxon>
        <taxon>Ephydroidea</taxon>
        <taxon>Drosophilidae</taxon>
        <taxon>Drosophila</taxon>
        <taxon>Sophophora</taxon>
    </lineage>
</organism>
<evidence type="ECO:0000259" key="2">
    <source>
        <dbReference type="SMART" id="SM00597"/>
    </source>
</evidence>
<accession>B4IUY9</accession>
<proteinExistence type="predicted"/>
<dbReference type="InterPro" id="IPR006580">
    <property type="entry name" value="Znf_TTF"/>
</dbReference>
<sequence>WLQYDERANTMFCRHCRKWSGKLADIRTSFVEGNSNFRLEIVNHHNKCKSHRMCYERELQEQQLHPMPSGSAGGSSKRRSPDIITINVGKNRA</sequence>
<evidence type="ECO:0000313" key="3">
    <source>
        <dbReference type="EMBL" id="EDX00203.2"/>
    </source>
</evidence>
<feature type="non-terminal residue" evidence="3">
    <location>
        <position position="1"/>
    </location>
</feature>
<dbReference type="Pfam" id="PF25431">
    <property type="entry name" value="zf-C17orf113"/>
    <property type="match status" value="1"/>
</dbReference>
<dbReference type="KEGG" id="dya:Dyak_GE11089"/>
<dbReference type="HOGENOM" id="CLU_2545089_0_0_1"/>
<name>B4IUY9_DROYA</name>
<dbReference type="EMBL" id="CH892267">
    <property type="protein sequence ID" value="EDX00203.2"/>
    <property type="molecule type" value="Genomic_DNA"/>
</dbReference>
<evidence type="ECO:0000256" key="1">
    <source>
        <dbReference type="SAM" id="MobiDB-lite"/>
    </source>
</evidence>
<dbReference type="SMART" id="SM00597">
    <property type="entry name" value="ZnF_TTF"/>
    <property type="match status" value="1"/>
</dbReference>
<keyword evidence="4" id="KW-1185">Reference proteome</keyword>
<evidence type="ECO:0000313" key="4">
    <source>
        <dbReference type="Proteomes" id="UP000002282"/>
    </source>
</evidence>
<dbReference type="AlphaFoldDB" id="B4IUY9"/>
<feature type="region of interest" description="Disordered" evidence="1">
    <location>
        <begin position="60"/>
        <end position="93"/>
    </location>
</feature>
<protein>
    <recommendedName>
        <fullName evidence="2">TTF-type domain-containing protein</fullName>
    </recommendedName>
</protein>
<reference evidence="3 4" key="1">
    <citation type="journal article" date="2007" name="Nature">
        <title>Evolution of genes and genomes on the Drosophila phylogeny.</title>
        <authorList>
            <consortium name="Drosophila 12 Genomes Consortium"/>
            <person name="Clark A.G."/>
            <person name="Eisen M.B."/>
            <person name="Smith D.R."/>
            <person name="Bergman C.M."/>
            <person name="Oliver B."/>
            <person name="Markow T.A."/>
            <person name="Kaufman T.C."/>
            <person name="Kellis M."/>
            <person name="Gelbart W."/>
            <person name="Iyer V.N."/>
            <person name="Pollard D.A."/>
            <person name="Sackton T.B."/>
            <person name="Larracuente A.M."/>
            <person name="Singh N.D."/>
            <person name="Abad J.P."/>
            <person name="Abt D.N."/>
            <person name="Adryan B."/>
            <person name="Aguade M."/>
            <person name="Akashi H."/>
            <person name="Anderson W.W."/>
            <person name="Aquadro C.F."/>
            <person name="Ardell D.H."/>
            <person name="Arguello R."/>
            <person name="Artieri C.G."/>
            <person name="Barbash D.A."/>
            <person name="Barker D."/>
            <person name="Barsanti P."/>
            <person name="Batterham P."/>
            <person name="Batzoglou S."/>
            <person name="Begun D."/>
            <person name="Bhutkar A."/>
            <person name="Blanco E."/>
            <person name="Bosak S.A."/>
            <person name="Bradley R.K."/>
            <person name="Brand A.D."/>
            <person name="Brent M.R."/>
            <person name="Brooks A.N."/>
            <person name="Brown R.H."/>
            <person name="Butlin R.K."/>
            <person name="Caggese C."/>
            <person name="Calvi B.R."/>
            <person name="Bernardo de Carvalho A."/>
            <person name="Caspi A."/>
            <person name="Castrezana S."/>
            <person name="Celniker S.E."/>
            <person name="Chang J.L."/>
            <person name="Chapple C."/>
            <person name="Chatterji S."/>
            <person name="Chinwalla A."/>
            <person name="Civetta A."/>
            <person name="Clifton S.W."/>
            <person name="Comeron J.M."/>
            <person name="Costello J.C."/>
            <person name="Coyne J.A."/>
            <person name="Daub J."/>
            <person name="David R.G."/>
            <person name="Delcher A.L."/>
            <person name="Delehaunty K."/>
            <person name="Do C.B."/>
            <person name="Ebling H."/>
            <person name="Edwards K."/>
            <person name="Eickbush T."/>
            <person name="Evans J.D."/>
            <person name="Filipski A."/>
            <person name="Findeiss S."/>
            <person name="Freyhult E."/>
            <person name="Fulton L."/>
            <person name="Fulton R."/>
            <person name="Garcia A.C."/>
            <person name="Gardiner A."/>
            <person name="Garfield D.A."/>
            <person name="Garvin B.E."/>
            <person name="Gibson G."/>
            <person name="Gilbert D."/>
            <person name="Gnerre S."/>
            <person name="Godfrey J."/>
            <person name="Good R."/>
            <person name="Gotea V."/>
            <person name="Gravely B."/>
            <person name="Greenberg A.J."/>
            <person name="Griffiths-Jones S."/>
            <person name="Gross S."/>
            <person name="Guigo R."/>
            <person name="Gustafson E.A."/>
            <person name="Haerty W."/>
            <person name="Hahn M.W."/>
            <person name="Halligan D.L."/>
            <person name="Halpern A.L."/>
            <person name="Halter G.M."/>
            <person name="Han M.V."/>
            <person name="Heger A."/>
            <person name="Hillier L."/>
            <person name="Hinrichs A.S."/>
            <person name="Holmes I."/>
            <person name="Hoskins R.A."/>
            <person name="Hubisz M.J."/>
            <person name="Hultmark D."/>
            <person name="Huntley M.A."/>
            <person name="Jaffe D.B."/>
            <person name="Jagadeeshan S."/>
            <person name="Jeck W.R."/>
            <person name="Johnson J."/>
            <person name="Jones C.D."/>
            <person name="Jordan W.C."/>
            <person name="Karpen G.H."/>
            <person name="Kataoka E."/>
            <person name="Keightley P.D."/>
            <person name="Kheradpour P."/>
            <person name="Kirkness E.F."/>
            <person name="Koerich L.B."/>
            <person name="Kristiansen K."/>
            <person name="Kudrna D."/>
            <person name="Kulathinal R.J."/>
            <person name="Kumar S."/>
            <person name="Kwok R."/>
            <person name="Lander E."/>
            <person name="Langley C.H."/>
            <person name="Lapoint R."/>
            <person name="Lazzaro B.P."/>
            <person name="Lee S.J."/>
            <person name="Levesque L."/>
            <person name="Li R."/>
            <person name="Lin C.F."/>
            <person name="Lin M.F."/>
            <person name="Lindblad-Toh K."/>
            <person name="Llopart A."/>
            <person name="Long M."/>
            <person name="Low L."/>
            <person name="Lozovsky E."/>
            <person name="Lu J."/>
            <person name="Luo M."/>
            <person name="Machado C.A."/>
            <person name="Makalowski W."/>
            <person name="Marzo M."/>
            <person name="Matsuda M."/>
            <person name="Matzkin L."/>
            <person name="McAllister B."/>
            <person name="McBride C.S."/>
            <person name="McKernan B."/>
            <person name="McKernan K."/>
            <person name="Mendez-Lago M."/>
            <person name="Minx P."/>
            <person name="Mollenhauer M.U."/>
            <person name="Montooth K."/>
            <person name="Mount S.M."/>
            <person name="Mu X."/>
            <person name="Myers E."/>
            <person name="Negre B."/>
            <person name="Newfeld S."/>
            <person name="Nielsen R."/>
            <person name="Noor M.A."/>
            <person name="O'Grady P."/>
            <person name="Pachter L."/>
            <person name="Papaceit M."/>
            <person name="Parisi M.J."/>
            <person name="Parisi M."/>
            <person name="Parts L."/>
            <person name="Pedersen J.S."/>
            <person name="Pesole G."/>
            <person name="Phillippy A.M."/>
            <person name="Ponting C.P."/>
            <person name="Pop M."/>
            <person name="Porcelli D."/>
            <person name="Powell J.R."/>
            <person name="Prohaska S."/>
            <person name="Pruitt K."/>
            <person name="Puig M."/>
            <person name="Quesneville H."/>
            <person name="Ram K.R."/>
            <person name="Rand D."/>
            <person name="Rasmussen M.D."/>
            <person name="Reed L.K."/>
            <person name="Reenan R."/>
            <person name="Reily A."/>
            <person name="Remington K.A."/>
            <person name="Rieger T.T."/>
            <person name="Ritchie M.G."/>
            <person name="Robin C."/>
            <person name="Rogers Y.H."/>
            <person name="Rohde C."/>
            <person name="Rozas J."/>
            <person name="Rubenfield M.J."/>
            <person name="Ruiz A."/>
            <person name="Russo S."/>
            <person name="Salzberg S.L."/>
            <person name="Sanchez-Gracia A."/>
            <person name="Saranga D.J."/>
            <person name="Sato H."/>
            <person name="Schaeffer S.W."/>
            <person name="Schatz M.C."/>
            <person name="Schlenke T."/>
            <person name="Schwartz R."/>
            <person name="Segarra C."/>
            <person name="Singh R.S."/>
            <person name="Sirot L."/>
            <person name="Sirota M."/>
            <person name="Sisneros N.B."/>
            <person name="Smith C.D."/>
            <person name="Smith T.F."/>
            <person name="Spieth J."/>
            <person name="Stage D.E."/>
            <person name="Stark A."/>
            <person name="Stephan W."/>
            <person name="Strausberg R.L."/>
            <person name="Strempel S."/>
            <person name="Sturgill D."/>
            <person name="Sutton G."/>
            <person name="Sutton G.G."/>
            <person name="Tao W."/>
            <person name="Teichmann S."/>
            <person name="Tobari Y.N."/>
            <person name="Tomimura Y."/>
            <person name="Tsolas J.M."/>
            <person name="Valente V.L."/>
            <person name="Venter E."/>
            <person name="Venter J.C."/>
            <person name="Vicario S."/>
            <person name="Vieira F.G."/>
            <person name="Vilella A.J."/>
            <person name="Villasante A."/>
            <person name="Walenz B."/>
            <person name="Wang J."/>
            <person name="Wasserman M."/>
            <person name="Watts T."/>
            <person name="Wilson D."/>
            <person name="Wilson R.K."/>
            <person name="Wing R.A."/>
            <person name="Wolfner M.F."/>
            <person name="Wong A."/>
            <person name="Wong G.K."/>
            <person name="Wu C.I."/>
            <person name="Wu G."/>
            <person name="Yamamoto D."/>
            <person name="Yang H.P."/>
            <person name="Yang S.P."/>
            <person name="Yorke J.A."/>
            <person name="Yoshida K."/>
            <person name="Zdobnov E."/>
            <person name="Zhang P."/>
            <person name="Zhang Y."/>
            <person name="Zimin A.V."/>
            <person name="Baldwin J."/>
            <person name="Abdouelleil A."/>
            <person name="Abdulkadir J."/>
            <person name="Abebe A."/>
            <person name="Abera B."/>
            <person name="Abreu J."/>
            <person name="Acer S.C."/>
            <person name="Aftuck L."/>
            <person name="Alexander A."/>
            <person name="An P."/>
            <person name="Anderson E."/>
            <person name="Anderson S."/>
            <person name="Arachi H."/>
            <person name="Azer M."/>
            <person name="Bachantsang P."/>
            <person name="Barry A."/>
            <person name="Bayul T."/>
            <person name="Berlin A."/>
            <person name="Bessette D."/>
            <person name="Bloom T."/>
            <person name="Blye J."/>
            <person name="Boguslavskiy L."/>
            <person name="Bonnet C."/>
            <person name="Boukhgalter B."/>
            <person name="Bourzgui I."/>
            <person name="Brown A."/>
            <person name="Cahill P."/>
            <person name="Channer S."/>
            <person name="Cheshatsang Y."/>
            <person name="Chuda L."/>
            <person name="Citroen M."/>
            <person name="Collymore A."/>
            <person name="Cooke P."/>
            <person name="Costello M."/>
            <person name="D'Aco K."/>
            <person name="Daza R."/>
            <person name="De Haan G."/>
            <person name="DeGray S."/>
            <person name="DeMaso C."/>
            <person name="Dhargay N."/>
            <person name="Dooley K."/>
            <person name="Dooley E."/>
            <person name="Doricent M."/>
            <person name="Dorje P."/>
            <person name="Dorjee K."/>
            <person name="Dupes A."/>
            <person name="Elong R."/>
            <person name="Falk J."/>
            <person name="Farina A."/>
            <person name="Faro S."/>
            <person name="Ferguson D."/>
            <person name="Fisher S."/>
            <person name="Foley C.D."/>
            <person name="Franke A."/>
            <person name="Friedrich D."/>
            <person name="Gadbois L."/>
            <person name="Gearin G."/>
            <person name="Gearin C.R."/>
            <person name="Giannoukos G."/>
            <person name="Goode T."/>
            <person name="Graham J."/>
            <person name="Grandbois E."/>
            <person name="Grewal S."/>
            <person name="Gyaltsen K."/>
            <person name="Hafez N."/>
            <person name="Hagos B."/>
            <person name="Hall J."/>
            <person name="Henson C."/>
            <person name="Hollinger A."/>
            <person name="Honan T."/>
            <person name="Huard M.D."/>
            <person name="Hughes L."/>
            <person name="Hurhula B."/>
            <person name="Husby M.E."/>
            <person name="Kamat A."/>
            <person name="Kanga B."/>
            <person name="Kashin S."/>
            <person name="Khazanovich D."/>
            <person name="Kisner P."/>
            <person name="Lance K."/>
            <person name="Lara M."/>
            <person name="Lee W."/>
            <person name="Lennon N."/>
            <person name="Letendre F."/>
            <person name="LeVine R."/>
            <person name="Lipovsky A."/>
            <person name="Liu X."/>
            <person name="Liu J."/>
            <person name="Liu S."/>
            <person name="Lokyitsang T."/>
            <person name="Lokyitsang Y."/>
            <person name="Lubonja R."/>
            <person name="Lui A."/>
            <person name="MacDonald P."/>
            <person name="Magnisalis V."/>
            <person name="Maru K."/>
            <person name="Matthews C."/>
            <person name="McCusker W."/>
            <person name="McDonough S."/>
            <person name="Mehta T."/>
            <person name="Meldrim J."/>
            <person name="Meneus L."/>
            <person name="Mihai O."/>
            <person name="Mihalev A."/>
            <person name="Mihova T."/>
            <person name="Mittelman R."/>
            <person name="Mlenga V."/>
            <person name="Montmayeur A."/>
            <person name="Mulrain L."/>
            <person name="Navidi A."/>
            <person name="Naylor J."/>
            <person name="Negash T."/>
            <person name="Nguyen T."/>
            <person name="Nguyen N."/>
            <person name="Nicol R."/>
            <person name="Norbu C."/>
            <person name="Norbu N."/>
            <person name="Novod N."/>
            <person name="O'Neill B."/>
            <person name="Osman S."/>
            <person name="Markiewicz E."/>
            <person name="Oyono O.L."/>
            <person name="Patti C."/>
            <person name="Phunkhang P."/>
            <person name="Pierre F."/>
            <person name="Priest M."/>
            <person name="Raghuraman S."/>
            <person name="Rege F."/>
            <person name="Reyes R."/>
            <person name="Rise C."/>
            <person name="Rogov P."/>
            <person name="Ross K."/>
            <person name="Ryan E."/>
            <person name="Settipalli S."/>
            <person name="Shea T."/>
            <person name="Sherpa N."/>
            <person name="Shi L."/>
            <person name="Shih D."/>
            <person name="Sparrow T."/>
            <person name="Spaulding J."/>
            <person name="Stalker J."/>
            <person name="Stange-Thomann N."/>
            <person name="Stavropoulos S."/>
            <person name="Stone C."/>
            <person name="Strader C."/>
            <person name="Tesfaye S."/>
            <person name="Thomson T."/>
            <person name="Thoulutsang Y."/>
            <person name="Thoulutsang D."/>
            <person name="Topham K."/>
            <person name="Topping I."/>
            <person name="Tsamla T."/>
            <person name="Vassiliev H."/>
            <person name="Vo A."/>
            <person name="Wangchuk T."/>
            <person name="Wangdi T."/>
            <person name="Weiand M."/>
            <person name="Wilkinson J."/>
            <person name="Wilson A."/>
            <person name="Yadav S."/>
            <person name="Young G."/>
            <person name="Yu Q."/>
            <person name="Zembek L."/>
            <person name="Zhong D."/>
            <person name="Zimmer A."/>
            <person name="Zwirko Z."/>
            <person name="Jaffe D.B."/>
            <person name="Alvarez P."/>
            <person name="Brockman W."/>
            <person name="Butler J."/>
            <person name="Chin C."/>
            <person name="Gnerre S."/>
            <person name="Grabherr M."/>
            <person name="Kleber M."/>
            <person name="Mauceli E."/>
            <person name="MacCallum I."/>
        </authorList>
    </citation>
    <scope>NUCLEOTIDE SEQUENCE [LARGE SCALE GENOMIC DNA]</scope>
    <source>
        <strain evidence="4">Tai18E2 / Tucson 14021-0261.01</strain>
    </source>
</reference>
<dbReference type="Proteomes" id="UP000002282">
    <property type="component" value="Unassembled WGS sequence"/>
</dbReference>
<dbReference type="OrthoDB" id="5560627at2759"/>
<gene>
    <name evidence="3" type="primary">Dyak\GE11089</name>
    <name evidence="3" type="synonym">dyak_GLEANR_11110</name>
    <name evidence="3" type="synonym">GE11089</name>
    <name evidence="3" type="ORF">Dyak_GE11089</name>
</gene>
<dbReference type="InterPro" id="IPR057456">
    <property type="entry name" value="Znf_C17orf113"/>
</dbReference>
<feature type="domain" description="TTF-type" evidence="2">
    <location>
        <begin position="1"/>
        <end position="70"/>
    </location>
</feature>